<dbReference type="InterPro" id="IPR016181">
    <property type="entry name" value="Acyl_CoA_acyltransferase"/>
</dbReference>
<dbReference type="EMBL" id="JBHUGD010000004">
    <property type="protein sequence ID" value="MFD1948915.1"/>
    <property type="molecule type" value="Genomic_DNA"/>
</dbReference>
<feature type="domain" description="N-acetyltransferase" evidence="1">
    <location>
        <begin position="115"/>
        <end position="261"/>
    </location>
</feature>
<evidence type="ECO:0000259" key="1">
    <source>
        <dbReference type="PROSITE" id="PS51186"/>
    </source>
</evidence>
<dbReference type="PROSITE" id="PS51186">
    <property type="entry name" value="GNAT"/>
    <property type="match status" value="1"/>
</dbReference>
<reference evidence="3" key="1">
    <citation type="journal article" date="2019" name="Int. J. Syst. Evol. Microbiol.">
        <title>The Global Catalogue of Microorganisms (GCM) 10K type strain sequencing project: providing services to taxonomists for standard genome sequencing and annotation.</title>
        <authorList>
            <consortium name="The Broad Institute Genomics Platform"/>
            <consortium name="The Broad Institute Genome Sequencing Center for Infectious Disease"/>
            <person name="Wu L."/>
            <person name="Ma J."/>
        </authorList>
    </citation>
    <scope>NUCLEOTIDE SEQUENCE [LARGE SCALE GENOMIC DNA]</scope>
    <source>
        <strain evidence="3">CGMCC 1.12477</strain>
    </source>
</reference>
<dbReference type="Proteomes" id="UP001597351">
    <property type="component" value="Unassembled WGS sequence"/>
</dbReference>
<keyword evidence="3" id="KW-1185">Reference proteome</keyword>
<dbReference type="InterPro" id="IPR000182">
    <property type="entry name" value="GNAT_dom"/>
</dbReference>
<evidence type="ECO:0000313" key="3">
    <source>
        <dbReference type="Proteomes" id="UP001597351"/>
    </source>
</evidence>
<name>A0ABW4TQG7_9ACTN</name>
<accession>A0ABW4TQG7</accession>
<sequence>MELQSLGFRTELALLERSGSEVVDRGTHLVVRTPDNPSFHWGNCLVLPAAPAAGEVEGWVEEHRREFGAPHVTLGIDTTDGKRLKPLRRAGLHVDLVQAMSADAVVPPPRPASDLVARRLSGDGDWGQLVDLTLAGEEDDPHVTREFVERRTDAYRHLVEAGHGHWWGAFVDGDLASSLGVFRAGDGLARFQSVKTHPDARGRGLCGTLVHHAGVDALASLDAATLVMCADPSYSAIRIYRSVGFRDAGLHAEATLRPTAS</sequence>
<proteinExistence type="predicted"/>
<dbReference type="Pfam" id="PF13508">
    <property type="entry name" value="Acetyltransf_7"/>
    <property type="match status" value="1"/>
</dbReference>
<protein>
    <submittedName>
        <fullName evidence="2">GNAT family N-acetyltransferase</fullName>
    </submittedName>
</protein>
<dbReference type="SUPFAM" id="SSF55729">
    <property type="entry name" value="Acyl-CoA N-acyltransferases (Nat)"/>
    <property type="match status" value="1"/>
</dbReference>
<gene>
    <name evidence="2" type="ORF">ACFSDE_19080</name>
</gene>
<organism evidence="2 3">
    <name type="scientific">Nocardioides aestuarii</name>
    <dbReference type="NCBI Taxonomy" id="252231"/>
    <lineage>
        <taxon>Bacteria</taxon>
        <taxon>Bacillati</taxon>
        <taxon>Actinomycetota</taxon>
        <taxon>Actinomycetes</taxon>
        <taxon>Propionibacteriales</taxon>
        <taxon>Nocardioidaceae</taxon>
        <taxon>Nocardioides</taxon>
    </lineage>
</organism>
<dbReference type="Gene3D" id="3.40.630.30">
    <property type="match status" value="1"/>
</dbReference>
<comment type="caution">
    <text evidence="2">The sequence shown here is derived from an EMBL/GenBank/DDBJ whole genome shotgun (WGS) entry which is preliminary data.</text>
</comment>
<evidence type="ECO:0000313" key="2">
    <source>
        <dbReference type="EMBL" id="MFD1948915.1"/>
    </source>
</evidence>
<dbReference type="RefSeq" id="WP_343921455.1">
    <property type="nucleotide sequence ID" value="NZ_BAAAJT010000003.1"/>
</dbReference>